<keyword evidence="1" id="KW-0472">Membrane</keyword>
<name>A0A4U6D511_9BACT</name>
<feature type="transmembrane region" description="Helical" evidence="1">
    <location>
        <begin position="58"/>
        <end position="78"/>
    </location>
</feature>
<feature type="transmembrane region" description="Helical" evidence="1">
    <location>
        <begin position="98"/>
        <end position="118"/>
    </location>
</feature>
<accession>A0A4U6D511</accession>
<keyword evidence="3" id="KW-1185">Reference proteome</keyword>
<dbReference type="RefSeq" id="WP_137340156.1">
    <property type="nucleotide sequence ID" value="NZ_BSQH01000016.1"/>
</dbReference>
<organism evidence="2 3">
    <name type="scientific">Dyadobacter frigoris</name>
    <dbReference type="NCBI Taxonomy" id="2576211"/>
    <lineage>
        <taxon>Bacteria</taxon>
        <taxon>Pseudomonadati</taxon>
        <taxon>Bacteroidota</taxon>
        <taxon>Cytophagia</taxon>
        <taxon>Cytophagales</taxon>
        <taxon>Spirosomataceae</taxon>
        <taxon>Dyadobacter</taxon>
    </lineage>
</organism>
<comment type="caution">
    <text evidence="2">The sequence shown here is derived from an EMBL/GenBank/DDBJ whole genome shotgun (WGS) entry which is preliminary data.</text>
</comment>
<evidence type="ECO:0000313" key="2">
    <source>
        <dbReference type="EMBL" id="TKT91786.1"/>
    </source>
</evidence>
<gene>
    <name evidence="2" type="ORF">FDK13_11540</name>
</gene>
<evidence type="ECO:0000256" key="1">
    <source>
        <dbReference type="SAM" id="Phobius"/>
    </source>
</evidence>
<dbReference type="Proteomes" id="UP000304900">
    <property type="component" value="Unassembled WGS sequence"/>
</dbReference>
<dbReference type="AlphaFoldDB" id="A0A4U6D511"/>
<keyword evidence="1" id="KW-0812">Transmembrane</keyword>
<sequence length="126" mass="14574">MHHRDNLDGTVRDPAWYTALLQVSIGVIGLMYFLLIVWEEISGMRSGVGSSNKYISSLVLIVMISSILYYLLFKVYKVSKETGLTEKYYFVVTQKIKIFFWAFWILSIFGTFIFGYVVRDLGLFSV</sequence>
<protein>
    <submittedName>
        <fullName evidence="2">Uncharacterized protein</fullName>
    </submittedName>
</protein>
<keyword evidence="1" id="KW-1133">Transmembrane helix</keyword>
<dbReference type="EMBL" id="SZVO01000005">
    <property type="protein sequence ID" value="TKT91786.1"/>
    <property type="molecule type" value="Genomic_DNA"/>
</dbReference>
<evidence type="ECO:0000313" key="3">
    <source>
        <dbReference type="Proteomes" id="UP000304900"/>
    </source>
</evidence>
<reference evidence="2 3" key="1">
    <citation type="submission" date="2019-05" db="EMBL/GenBank/DDBJ databases">
        <title>Dyadobacter AR-3-8 sp. nov., isolated from arctic soil.</title>
        <authorList>
            <person name="Chaudhary D.K."/>
        </authorList>
    </citation>
    <scope>NUCLEOTIDE SEQUENCE [LARGE SCALE GENOMIC DNA]</scope>
    <source>
        <strain evidence="2 3">AR-3-8</strain>
    </source>
</reference>
<feature type="transmembrane region" description="Helical" evidence="1">
    <location>
        <begin position="15"/>
        <end position="38"/>
    </location>
</feature>
<proteinExistence type="predicted"/>